<feature type="compositionally biased region" description="Basic and acidic residues" evidence="1">
    <location>
        <begin position="1331"/>
        <end position="1347"/>
    </location>
</feature>
<accession>A0AAJ7WLZ0</accession>
<dbReference type="InterPro" id="IPR027907">
    <property type="entry name" value="BTBD8_C"/>
</dbReference>
<evidence type="ECO:0000313" key="4">
    <source>
        <dbReference type="RefSeq" id="XP_032802641.1"/>
    </source>
</evidence>
<feature type="compositionally biased region" description="Low complexity" evidence="1">
    <location>
        <begin position="275"/>
        <end position="290"/>
    </location>
</feature>
<feature type="compositionally biased region" description="Low complexity" evidence="1">
    <location>
        <begin position="1210"/>
        <end position="1238"/>
    </location>
</feature>
<gene>
    <name evidence="4" type="primary">LOC116938966</name>
</gene>
<feature type="compositionally biased region" description="Low complexity" evidence="1">
    <location>
        <begin position="223"/>
        <end position="250"/>
    </location>
</feature>
<feature type="domain" description="BTB/POZ" evidence="2">
    <location>
        <begin position="1617"/>
        <end position="1672"/>
    </location>
</feature>
<feature type="region of interest" description="Disordered" evidence="1">
    <location>
        <begin position="476"/>
        <end position="525"/>
    </location>
</feature>
<feature type="region of interest" description="Disordered" evidence="1">
    <location>
        <begin position="1258"/>
        <end position="1307"/>
    </location>
</feature>
<feature type="compositionally biased region" description="Low complexity" evidence="1">
    <location>
        <begin position="134"/>
        <end position="163"/>
    </location>
</feature>
<feature type="compositionally biased region" description="Basic and acidic residues" evidence="1">
    <location>
        <begin position="1499"/>
        <end position="1518"/>
    </location>
</feature>
<evidence type="ECO:0000256" key="1">
    <source>
        <dbReference type="SAM" id="MobiDB-lite"/>
    </source>
</evidence>
<feature type="compositionally biased region" description="Low complexity" evidence="1">
    <location>
        <begin position="182"/>
        <end position="198"/>
    </location>
</feature>
<feature type="compositionally biased region" description="Low complexity" evidence="1">
    <location>
        <begin position="67"/>
        <end position="76"/>
    </location>
</feature>
<feature type="region of interest" description="Disordered" evidence="1">
    <location>
        <begin position="1328"/>
        <end position="1604"/>
    </location>
</feature>
<evidence type="ECO:0000259" key="2">
    <source>
        <dbReference type="Pfam" id="PF15363"/>
    </source>
</evidence>
<feature type="compositionally biased region" description="Low complexity" evidence="1">
    <location>
        <begin position="476"/>
        <end position="486"/>
    </location>
</feature>
<feature type="region of interest" description="Disordered" evidence="1">
    <location>
        <begin position="1032"/>
        <end position="1060"/>
    </location>
</feature>
<feature type="compositionally biased region" description="Pro residues" evidence="1">
    <location>
        <begin position="1525"/>
        <end position="1535"/>
    </location>
</feature>
<feature type="compositionally biased region" description="Basic and acidic residues" evidence="1">
    <location>
        <begin position="1384"/>
        <end position="1402"/>
    </location>
</feature>
<keyword evidence="3" id="KW-1185">Reference proteome</keyword>
<feature type="compositionally biased region" description="Polar residues" evidence="1">
    <location>
        <begin position="199"/>
        <end position="212"/>
    </location>
</feature>
<protein>
    <submittedName>
        <fullName evidence="4">Uncharacterized protein LOC116938966 isoform X1</fullName>
    </submittedName>
</protein>
<feature type="compositionally biased region" description="Low complexity" evidence="1">
    <location>
        <begin position="1536"/>
        <end position="1558"/>
    </location>
</feature>
<dbReference type="KEGG" id="pmrn:116938966"/>
<proteinExistence type="predicted"/>
<feature type="compositionally biased region" description="Basic and acidic residues" evidence="1">
    <location>
        <begin position="1363"/>
        <end position="1372"/>
    </location>
</feature>
<feature type="compositionally biased region" description="Low complexity" evidence="1">
    <location>
        <begin position="101"/>
        <end position="111"/>
    </location>
</feature>
<feature type="region of interest" description="Disordered" evidence="1">
    <location>
        <begin position="25"/>
        <end position="354"/>
    </location>
</feature>
<name>A0AAJ7WLZ0_PETMA</name>
<feature type="compositionally biased region" description="Polar residues" evidence="1">
    <location>
        <begin position="315"/>
        <end position="326"/>
    </location>
</feature>
<dbReference type="Proteomes" id="UP001318040">
    <property type="component" value="Chromosome 5"/>
</dbReference>
<feature type="compositionally biased region" description="Gly residues" evidence="1">
    <location>
        <begin position="1570"/>
        <end position="1581"/>
    </location>
</feature>
<dbReference type="Pfam" id="PF15363">
    <property type="entry name" value="BTBD8_C"/>
    <property type="match status" value="1"/>
</dbReference>
<feature type="compositionally biased region" description="Basic and acidic residues" evidence="1">
    <location>
        <begin position="586"/>
        <end position="823"/>
    </location>
</feature>
<feature type="compositionally biased region" description="Low complexity" evidence="1">
    <location>
        <begin position="1010"/>
        <end position="1019"/>
    </location>
</feature>
<feature type="compositionally biased region" description="Low complexity" evidence="1">
    <location>
        <begin position="1448"/>
        <end position="1463"/>
    </location>
</feature>
<feature type="compositionally biased region" description="Basic and acidic residues" evidence="1">
    <location>
        <begin position="1258"/>
        <end position="1277"/>
    </location>
</feature>
<feature type="compositionally biased region" description="Acidic residues" evidence="1">
    <location>
        <begin position="1286"/>
        <end position="1305"/>
    </location>
</feature>
<feature type="compositionally biased region" description="Low complexity" evidence="1">
    <location>
        <begin position="38"/>
        <end position="57"/>
    </location>
</feature>
<feature type="region of interest" description="Disordered" evidence="1">
    <location>
        <begin position="552"/>
        <end position="969"/>
    </location>
</feature>
<feature type="region of interest" description="Disordered" evidence="1">
    <location>
        <begin position="987"/>
        <end position="1019"/>
    </location>
</feature>
<feature type="compositionally biased region" description="Low complexity" evidence="1">
    <location>
        <begin position="1486"/>
        <end position="1496"/>
    </location>
</feature>
<feature type="region of interest" description="Disordered" evidence="1">
    <location>
        <begin position="1196"/>
        <end position="1238"/>
    </location>
</feature>
<evidence type="ECO:0000313" key="3">
    <source>
        <dbReference type="Proteomes" id="UP001318040"/>
    </source>
</evidence>
<sequence length="1672" mass="170706">MDASLRCEPGLARWPATMALTRRLETSPCKRAPPSPRVVPASSPRSAATRRPLAPSPQHGRPPCPAPCGADAAAAGAEKDCVTAVASRSPSKLLRHGAGAGRAADAGCTCGVAPGAPQPGSAPHRGAVPAHRLPPAAAAATKPAGASPRAAASPSKGAASAARTVGSPCRISAGAGRPPPAAAAAAASPNKTAAATSNKCTSATNKSLSSPSKIPAGSQKLGSARAAVPAAPHSAVPAAAAAATTLSPTAGSHRHRGDGNADASKNRAPFEATKTRSGTLPRSGSRPGSRSGRDKVGTGVAGVKTVCGLGVDSGAGSTNKTGNNPETKPGVVVVTKPGDGAETKPGGGAETKPGIGMITKAASGVMMKPAGGLLIKLGIGSITKPGDGALTKPGSGLITKAASGVLTRPAGVVLTKSRGGAIAKPGDGALTKPGGGALVKAAGGAGARTAAPVSLSRKQEKEAANARLAEAVTRAEGAAANRRTAASVQSAAGRTWSGATPLRTAGPATRPPTGCATGGAPRAPRRNCKAEALAVARAQGTVHAAKLLQANGDVADDADTGDGETRAAAAVAEEDEETAQGASAEGKAEHDWSGQSKAERDESDTKTKRDESEDSKAERDESHMKAESDESHMKAERDESGTKADHDESGEMKAECNESHMKTERDESDTKTERAESHMKTERDESDTKAESNESHRKIESDESHRKTERDESHRKTERDESDTKAESDESHRKTERDESGTKAECNESHVKIERDESHVKAERDESHVKTERDESDTKAECNESHVKIERDESHVKTERDESDTKAENDESGDMKAESDAREQINALPDELGAPKAALELSEETKSTYKIGGGKKAARDSHEGETDDVDASGTTEATCDASGRGKTSRDLSGELNASRDLGGGAKTPCAGLGQAWATRRAGERTTAGFDAGQDTKPPGADAGDAGRGVSPAAGAAGRQPLPPHSGAEAISDVSVFPGAIPELNGVGEALPGAGGVEDGSPLPRPSTTDAGSAAAAAASGMTDLRMSPVAEGNGAKGDDVSRVGAGARARPGASREPAAGLGDVRAVTPRADLVRVQVHSHANVDDACGGTGSDTEIKPAVRADVDKNRALSKDVHGTKFTTGAGPGVRLAELSLCEINLSEAADGASSPSLADGGGALSDDRSFRETVSVGVMSEAHQLGDELWGCGGTLGDLSTPSSMGLWEKLDSKTSSPTSTPEELKDTGSLAGGASASGSTLGMSPEFGLKLKMLLESRHAPIYEPRDKTERTLAERLKRDTGNNNNNVVEGDDDDDEKEDDEDGDDFDNDYYVNDVEKHRTRVLCGIENPAFRDYAAEPDSRAVREAEPRTGRVSGDAGVTAQPELAHVRGGDPHPDCSGSVDLTPGRPREPPLTAERRPPERKPQAEPAATKLGHGWTPDDFEDDDCDDDDGGGSDGSDGSDADGDDFEVSALTARRAGAALSADAPSHSHFSSGKPLSPILELDADDPAAAVPTAAGAFEVTRDPDGRDLADPRARRDDGGGASPEPALPPAPPAPPSRLAASPGRRVSVPPPRSLSGLREGAAAPSWPAPGEGGVAGEGSVAGGAAPRGEQEGQEEEEALTRMSEVLPRGRVRPVQGDALTRWSEVLLSPLRCEADACVTAVAAFSPDGHHGGQPPTGGPAGEWTIVELESHH</sequence>
<feature type="compositionally biased region" description="Low complexity" evidence="1">
    <location>
        <begin position="1042"/>
        <end position="1060"/>
    </location>
</feature>
<feature type="compositionally biased region" description="Low complexity" evidence="1">
    <location>
        <begin position="297"/>
        <end position="308"/>
    </location>
</feature>
<dbReference type="RefSeq" id="XP_032802641.1">
    <property type="nucleotide sequence ID" value="XM_032946750.1"/>
</dbReference>
<organism evidence="3 4">
    <name type="scientific">Petromyzon marinus</name>
    <name type="common">Sea lamprey</name>
    <dbReference type="NCBI Taxonomy" id="7757"/>
    <lineage>
        <taxon>Eukaryota</taxon>
        <taxon>Metazoa</taxon>
        <taxon>Chordata</taxon>
        <taxon>Craniata</taxon>
        <taxon>Vertebrata</taxon>
        <taxon>Cyclostomata</taxon>
        <taxon>Hyperoartia</taxon>
        <taxon>Petromyzontiformes</taxon>
        <taxon>Petromyzontidae</taxon>
        <taxon>Petromyzon</taxon>
    </lineage>
</organism>
<reference evidence="4" key="1">
    <citation type="submission" date="2025-08" db="UniProtKB">
        <authorList>
            <consortium name="RefSeq"/>
        </authorList>
    </citation>
    <scope>IDENTIFICATION</scope>
    <source>
        <tissue evidence="4">Sperm</tissue>
    </source>
</reference>
<feature type="compositionally biased region" description="Acidic residues" evidence="1">
    <location>
        <begin position="1417"/>
        <end position="1446"/>
    </location>
</feature>